<dbReference type="Proteomes" id="UP000054770">
    <property type="component" value="Unassembled WGS sequence"/>
</dbReference>
<protein>
    <recommendedName>
        <fullName evidence="4">DUF2127 domain-containing protein</fullName>
    </recommendedName>
</protein>
<organism evidence="2 3">
    <name type="scientific">Caballeronia choica</name>
    <dbReference type="NCBI Taxonomy" id="326476"/>
    <lineage>
        <taxon>Bacteria</taxon>
        <taxon>Pseudomonadati</taxon>
        <taxon>Pseudomonadota</taxon>
        <taxon>Betaproteobacteria</taxon>
        <taxon>Burkholderiales</taxon>
        <taxon>Burkholderiaceae</taxon>
        <taxon>Caballeronia</taxon>
    </lineage>
</organism>
<dbReference type="AlphaFoldDB" id="A0A158KY15"/>
<feature type="transmembrane region" description="Helical" evidence="1">
    <location>
        <begin position="113"/>
        <end position="132"/>
    </location>
</feature>
<keyword evidence="1" id="KW-0472">Membrane</keyword>
<keyword evidence="1" id="KW-0812">Transmembrane</keyword>
<feature type="transmembrane region" description="Helical" evidence="1">
    <location>
        <begin position="138"/>
        <end position="158"/>
    </location>
</feature>
<gene>
    <name evidence="2" type="ORF">AWB68_07822</name>
</gene>
<proteinExistence type="predicted"/>
<keyword evidence="3" id="KW-1185">Reference proteome</keyword>
<dbReference type="Pfam" id="PF09900">
    <property type="entry name" value="DUF2127"/>
    <property type="match status" value="1"/>
</dbReference>
<sequence>MFFVTLNSSIKALTQQKLHLVFTLGLWCKALRAIPEVVAGIATLVVSRQGLLAFVVWVTKDEFGEDPHDLLASFLLHTVQHLSIGTQEFAAVYLLGHGTMKLWLIAGLLRKKLWYFPVAITVFTFFIAYQLYRYTITHSIWLLLITGLDLVIIALTWHEYRGYQRERKARTNAEANRS</sequence>
<accession>A0A158KY15</accession>
<comment type="caution">
    <text evidence="2">The sequence shown here is derived from an EMBL/GenBank/DDBJ whole genome shotgun (WGS) entry which is preliminary data.</text>
</comment>
<evidence type="ECO:0000313" key="3">
    <source>
        <dbReference type="Proteomes" id="UP000054770"/>
    </source>
</evidence>
<dbReference type="OrthoDB" id="8393979at2"/>
<dbReference type="RefSeq" id="WP_087649622.1">
    <property type="nucleotide sequence ID" value="NZ_FCON02000203.1"/>
</dbReference>
<dbReference type="EMBL" id="FCON02000203">
    <property type="protein sequence ID" value="SAL85845.1"/>
    <property type="molecule type" value="Genomic_DNA"/>
</dbReference>
<name>A0A158KY15_9BURK</name>
<dbReference type="InterPro" id="IPR021125">
    <property type="entry name" value="DUF2127"/>
</dbReference>
<evidence type="ECO:0008006" key="4">
    <source>
        <dbReference type="Google" id="ProtNLM"/>
    </source>
</evidence>
<reference evidence="2" key="1">
    <citation type="submission" date="2016-01" db="EMBL/GenBank/DDBJ databases">
        <authorList>
            <person name="Peeters C."/>
        </authorList>
    </citation>
    <scope>NUCLEOTIDE SEQUENCE [LARGE SCALE GENOMIC DNA]</scope>
    <source>
        <strain evidence="2">LMG 22940</strain>
    </source>
</reference>
<evidence type="ECO:0000256" key="1">
    <source>
        <dbReference type="SAM" id="Phobius"/>
    </source>
</evidence>
<evidence type="ECO:0000313" key="2">
    <source>
        <dbReference type="EMBL" id="SAL85845.1"/>
    </source>
</evidence>
<keyword evidence="1" id="KW-1133">Transmembrane helix</keyword>